<dbReference type="AlphaFoldDB" id="A0A4Y8CZ44"/>
<protein>
    <submittedName>
        <fullName evidence="1">Uncharacterized protein</fullName>
    </submittedName>
</protein>
<dbReference type="EMBL" id="PHWZ01000252">
    <property type="protein sequence ID" value="TEY52906.1"/>
    <property type="molecule type" value="Genomic_DNA"/>
</dbReference>
<evidence type="ECO:0000313" key="2">
    <source>
        <dbReference type="Proteomes" id="UP000297299"/>
    </source>
</evidence>
<name>A0A4Y8CZ44_9HELO</name>
<keyword evidence="2" id="KW-1185">Reference proteome</keyword>
<proteinExistence type="predicted"/>
<gene>
    <name evidence="1" type="ORF">BOTCAL_0253g00090</name>
</gene>
<comment type="caution">
    <text evidence="1">The sequence shown here is derived from an EMBL/GenBank/DDBJ whole genome shotgun (WGS) entry which is preliminary data.</text>
</comment>
<evidence type="ECO:0000313" key="1">
    <source>
        <dbReference type="EMBL" id="TEY52906.1"/>
    </source>
</evidence>
<reference evidence="1 2" key="1">
    <citation type="submission" date="2017-11" db="EMBL/GenBank/DDBJ databases">
        <title>Comparative genomics of Botrytis spp.</title>
        <authorList>
            <person name="Valero-Jimenez C.A."/>
            <person name="Tapia P."/>
            <person name="Veloso J."/>
            <person name="Silva-Moreno E."/>
            <person name="Staats M."/>
            <person name="Valdes J.H."/>
            <person name="Van Kan J.A.L."/>
        </authorList>
    </citation>
    <scope>NUCLEOTIDE SEQUENCE [LARGE SCALE GENOMIC DNA]</scope>
    <source>
        <strain evidence="1 2">MUCL2830</strain>
    </source>
</reference>
<sequence length="194" mass="22162">MNVNSKPNPAQGEPQEPHYHPQYNWLPHWALDSQSKRMATHQYNKTWNSRHSHLSRQYPDAPLYGPILMYITDKASWREIWMLLPMSGGKEMFGSPEEGVKRSVRKESDVELEVSVGAADPDVPIPSIETDGETYSPRMNICPGKEDPMKLGWMDLDPDIPIPSIEFDGDEFMDEEGSEERLAELQNGKEAVMF</sequence>
<accession>A0A4Y8CZ44</accession>
<dbReference type="OrthoDB" id="10446432at2759"/>
<dbReference type="Proteomes" id="UP000297299">
    <property type="component" value="Unassembled WGS sequence"/>
</dbReference>
<organism evidence="1 2">
    <name type="scientific">Botryotinia calthae</name>
    <dbReference type="NCBI Taxonomy" id="38488"/>
    <lineage>
        <taxon>Eukaryota</taxon>
        <taxon>Fungi</taxon>
        <taxon>Dikarya</taxon>
        <taxon>Ascomycota</taxon>
        <taxon>Pezizomycotina</taxon>
        <taxon>Leotiomycetes</taxon>
        <taxon>Helotiales</taxon>
        <taxon>Sclerotiniaceae</taxon>
        <taxon>Botryotinia</taxon>
    </lineage>
</organism>